<evidence type="ECO:0000256" key="1">
    <source>
        <dbReference type="SAM" id="Coils"/>
    </source>
</evidence>
<dbReference type="EMBL" id="BSPD01000102">
    <property type="protein sequence ID" value="GLS28158.1"/>
    <property type="molecule type" value="Genomic_DNA"/>
</dbReference>
<dbReference type="AlphaFoldDB" id="A0AA37WP89"/>
<evidence type="ECO:0000313" key="2">
    <source>
        <dbReference type="EMBL" id="GLS28158.1"/>
    </source>
</evidence>
<comment type="caution">
    <text evidence="2">The sequence shown here is derived from an EMBL/GenBank/DDBJ whole genome shotgun (WGS) entry which is preliminary data.</text>
</comment>
<protein>
    <submittedName>
        <fullName evidence="2">Uncharacterized protein</fullName>
    </submittedName>
</protein>
<reference evidence="2 3" key="1">
    <citation type="journal article" date="2014" name="Int. J. Syst. Evol. Microbiol.">
        <title>Complete genome sequence of Corynebacterium casei LMG S-19264T (=DSM 44701T), isolated from a smear-ripened cheese.</title>
        <authorList>
            <consortium name="US DOE Joint Genome Institute (JGI-PGF)"/>
            <person name="Walter F."/>
            <person name="Albersmeier A."/>
            <person name="Kalinowski J."/>
            <person name="Ruckert C."/>
        </authorList>
    </citation>
    <scope>NUCLEOTIDE SEQUENCE [LARGE SCALE GENOMIC DNA]</scope>
    <source>
        <strain evidence="2 3">NBRC 110095</strain>
    </source>
</reference>
<gene>
    <name evidence="2" type="ORF">GCM10007877_38770</name>
</gene>
<keyword evidence="1" id="KW-0175">Coiled coil</keyword>
<feature type="coiled-coil region" evidence="1">
    <location>
        <begin position="172"/>
        <end position="240"/>
    </location>
</feature>
<keyword evidence="3" id="KW-1185">Reference proteome</keyword>
<dbReference type="Proteomes" id="UP001156870">
    <property type="component" value="Unassembled WGS sequence"/>
</dbReference>
<organism evidence="2 3">
    <name type="scientific">Marinibactrum halimedae</name>
    <dbReference type="NCBI Taxonomy" id="1444977"/>
    <lineage>
        <taxon>Bacteria</taxon>
        <taxon>Pseudomonadati</taxon>
        <taxon>Pseudomonadota</taxon>
        <taxon>Gammaproteobacteria</taxon>
        <taxon>Cellvibrionales</taxon>
        <taxon>Cellvibrionaceae</taxon>
        <taxon>Marinibactrum</taxon>
    </lineage>
</organism>
<sequence length="462" mass="53229">MNQVIYELSEAVVFFDGYRVLREMLFSEFEAVLDGFIPLSDMASECATAVYVRIDEQLQVRAAVFFLIPFDSQGFPKKCWNIPLQRIADEASIGPDLGGGPIRLACYTQCPISLQQPNLWDPEMSPGRNHFVLLKKCAERNRLGLTFEEEPPTITELANVDINYIDARKLEKARHQEEVDALKAHYQQAFRNRLAGTLRKQRLRAATLRNRHQRELEKERKDYQQHIEALEASLKKSDEALESQLLLNQSFQEKVTGQEQKIEGIRSYFEEKLRTFKNGEDERINTLKFHLEQEKTEAIEEALEQATQALMQQLQLRDVELMYRKEQEAYIRQELQQLREEHGLLLKASDHDVVESLHKVGVDFVVYQPGLGPLSIPKSDISHFLINPAAFLAEKCGIDLAVYRSWQEHYESPCCKGVNEDGTLCGQTIKKIISPLEFHPGQSDRCDVHQEPRHLPLNVIKL</sequence>
<dbReference type="RefSeq" id="WP_232594095.1">
    <property type="nucleotide sequence ID" value="NZ_BSPD01000102.1"/>
</dbReference>
<accession>A0AA37WP89</accession>
<evidence type="ECO:0000313" key="3">
    <source>
        <dbReference type="Proteomes" id="UP001156870"/>
    </source>
</evidence>
<proteinExistence type="predicted"/>
<name>A0AA37WP89_9GAMM</name>